<organism evidence="2 3">
    <name type="scientific">Clytia hemisphaerica</name>
    <dbReference type="NCBI Taxonomy" id="252671"/>
    <lineage>
        <taxon>Eukaryota</taxon>
        <taxon>Metazoa</taxon>
        <taxon>Cnidaria</taxon>
        <taxon>Hydrozoa</taxon>
        <taxon>Hydroidolina</taxon>
        <taxon>Leptothecata</taxon>
        <taxon>Obeliida</taxon>
        <taxon>Clytiidae</taxon>
        <taxon>Clytia</taxon>
    </lineage>
</organism>
<feature type="region of interest" description="Disordered" evidence="1">
    <location>
        <begin position="264"/>
        <end position="286"/>
    </location>
</feature>
<evidence type="ECO:0000313" key="3">
    <source>
        <dbReference type="Proteomes" id="UP000594262"/>
    </source>
</evidence>
<dbReference type="EnsemblMetazoa" id="CLYHEMT013331.1">
    <property type="protein sequence ID" value="CLYHEMP013331.1"/>
    <property type="gene ID" value="CLYHEMG013331"/>
</dbReference>
<dbReference type="Pfam" id="PF15877">
    <property type="entry name" value="TMEM232"/>
    <property type="match status" value="1"/>
</dbReference>
<dbReference type="PANTHER" id="PTHR28651">
    <property type="entry name" value="TRANSMEMBRANE PROTEIN 232"/>
    <property type="match status" value="1"/>
</dbReference>
<dbReference type="RefSeq" id="XP_066910636.1">
    <property type="nucleotide sequence ID" value="XM_067054535.1"/>
</dbReference>
<evidence type="ECO:0000256" key="1">
    <source>
        <dbReference type="SAM" id="MobiDB-lite"/>
    </source>
</evidence>
<dbReference type="OrthoDB" id="10016194at2759"/>
<evidence type="ECO:0000313" key="2">
    <source>
        <dbReference type="EnsemblMetazoa" id="CLYHEMP013331.1"/>
    </source>
</evidence>
<name>A0A7M5WUJ2_9CNID</name>
<feature type="region of interest" description="Disordered" evidence="1">
    <location>
        <begin position="513"/>
        <end position="553"/>
    </location>
</feature>
<reference evidence="2" key="1">
    <citation type="submission" date="2021-01" db="UniProtKB">
        <authorList>
            <consortium name="EnsemblMetazoa"/>
        </authorList>
    </citation>
    <scope>IDENTIFICATION</scope>
</reference>
<dbReference type="AlphaFoldDB" id="A0A7M5WUJ2"/>
<accession>A0A7M5WUJ2</accession>
<dbReference type="Proteomes" id="UP000594262">
    <property type="component" value="Unplaced"/>
</dbReference>
<keyword evidence="3" id="KW-1185">Reference proteome</keyword>
<feature type="compositionally biased region" description="Low complexity" evidence="1">
    <location>
        <begin position="543"/>
        <end position="553"/>
    </location>
</feature>
<dbReference type="GeneID" id="136797960"/>
<dbReference type="PANTHER" id="PTHR28651:SF1">
    <property type="entry name" value="TRANSMEMBRANE PROTEIN 232"/>
    <property type="match status" value="1"/>
</dbReference>
<dbReference type="InterPro" id="IPR031747">
    <property type="entry name" value="TMEM232"/>
</dbReference>
<sequence length="627" mass="71840">MPIAKVPVIHKFGIISRTHQESIKQRILEREAGKIPGFISRIPRSSSAPETSMITSHESLEEVIFQLQNEKEELVLMHHEKVAKEILKKIKFKLTSIEKKDIVQTLQICWRELAMLISCNHCRIVEESLNLLKVSMIISPLSKQIIPSLLDVSLAIQQALLLMDSADISTKEHSLNELLAETSFYVFVRVFYHHMASDLEQLPGSHQMEGLYLINKGLSKLLVQYEEKPTIWMYMNATNHIVSQISKSSAHKVEDFISNLEKVEQNAPKSDDSHPPNESAKEGNDTRKNSISTLLWNTLCVWKSLSRQNKLSKHVLDDIKSFDFSTITTKHQHWMEVVISIFILSECAKVKMEYLSLLVAIGPQAILRKKSEMTWSTTLQFFYLRALADVGLHGLTTDIITQALLGDRNKDGLANFLQRSGDDKCSCGVRYLAHQYLHDIYLRYKKDSLKEAVRNALWETLEKFRDKEKNPLVLCINKSEEKESSISLENLVLKKISTNLSIIYLPLENDKRRKTPKKERKCLPNKTGVKESPRHNVKPKINSRSSTDHVSSSSGEEAWLNMQCIASDQYGAENHQTEEKVMEIRNNLRDMGLDIKETLELPVTATLPDPQDISLHKFDKPDKSWYE</sequence>
<protein>
    <submittedName>
        <fullName evidence="2">Uncharacterized protein</fullName>
    </submittedName>
</protein>
<proteinExistence type="predicted"/>